<sequence>MEQGTDKKERRMVDSLLYQLTCMDRRIWQNLRRVRKDGRYTVGQRLVLLYLLEEGSTSQCELASAFQLSGSSITENLKKLERDGCIQRSIDPHDNRVKKLTLTPAGRTAALESREEMNRLEESMMEDFSPEEQSHLLDLLIRMDRALQQANSEE</sequence>
<dbReference type="PANTHER" id="PTHR42756">
    <property type="entry name" value="TRANSCRIPTIONAL REGULATOR, MARR"/>
    <property type="match status" value="1"/>
</dbReference>
<dbReference type="EMBL" id="DXGA01000148">
    <property type="protein sequence ID" value="HIW94275.1"/>
    <property type="molecule type" value="Genomic_DNA"/>
</dbReference>
<accession>A0A9D1UPR9</accession>
<evidence type="ECO:0000256" key="1">
    <source>
        <dbReference type="ARBA" id="ARBA00023015"/>
    </source>
</evidence>
<reference evidence="5" key="1">
    <citation type="journal article" date="2021" name="PeerJ">
        <title>Extensive microbial diversity within the chicken gut microbiome revealed by metagenomics and culture.</title>
        <authorList>
            <person name="Gilroy R."/>
            <person name="Ravi A."/>
            <person name="Getino M."/>
            <person name="Pursley I."/>
            <person name="Horton D.L."/>
            <person name="Alikhan N.F."/>
            <person name="Baker D."/>
            <person name="Gharbi K."/>
            <person name="Hall N."/>
            <person name="Watson M."/>
            <person name="Adriaenssens E.M."/>
            <person name="Foster-Nyarko E."/>
            <person name="Jarju S."/>
            <person name="Secka A."/>
            <person name="Antonio M."/>
            <person name="Oren A."/>
            <person name="Chaudhuri R.R."/>
            <person name="La Ragione R."/>
            <person name="Hildebrand F."/>
            <person name="Pallen M.J."/>
        </authorList>
    </citation>
    <scope>NUCLEOTIDE SEQUENCE</scope>
    <source>
        <strain evidence="5">ChiGjej6B6-1540</strain>
    </source>
</reference>
<dbReference type="InterPro" id="IPR036390">
    <property type="entry name" value="WH_DNA-bd_sf"/>
</dbReference>
<dbReference type="GO" id="GO:0003700">
    <property type="term" value="F:DNA-binding transcription factor activity"/>
    <property type="evidence" value="ECO:0007669"/>
    <property type="project" value="InterPro"/>
</dbReference>
<gene>
    <name evidence="5" type="ORF">H9868_07025</name>
</gene>
<reference evidence="5" key="2">
    <citation type="submission" date="2021-04" db="EMBL/GenBank/DDBJ databases">
        <authorList>
            <person name="Gilroy R."/>
        </authorList>
    </citation>
    <scope>NUCLEOTIDE SEQUENCE</scope>
    <source>
        <strain evidence="5">ChiGjej6B6-1540</strain>
    </source>
</reference>
<protein>
    <submittedName>
        <fullName evidence="5">MarR family transcriptional regulator</fullName>
    </submittedName>
</protein>
<keyword evidence="3" id="KW-0804">Transcription</keyword>
<dbReference type="SUPFAM" id="SSF46785">
    <property type="entry name" value="Winged helix' DNA-binding domain"/>
    <property type="match status" value="1"/>
</dbReference>
<organism evidence="5 6">
    <name type="scientific">Candidatus Flavonifractor merdipullorum</name>
    <dbReference type="NCBI Taxonomy" id="2838590"/>
    <lineage>
        <taxon>Bacteria</taxon>
        <taxon>Bacillati</taxon>
        <taxon>Bacillota</taxon>
        <taxon>Clostridia</taxon>
        <taxon>Eubacteriales</taxon>
        <taxon>Oscillospiraceae</taxon>
        <taxon>Flavonifractor</taxon>
    </lineage>
</organism>
<dbReference type="Pfam" id="PF01047">
    <property type="entry name" value="MarR"/>
    <property type="match status" value="1"/>
</dbReference>
<dbReference type="InterPro" id="IPR000835">
    <property type="entry name" value="HTH_MarR-typ"/>
</dbReference>
<name>A0A9D1UPR9_9FIRM</name>
<evidence type="ECO:0000256" key="3">
    <source>
        <dbReference type="ARBA" id="ARBA00023163"/>
    </source>
</evidence>
<dbReference type="InterPro" id="IPR011991">
    <property type="entry name" value="ArsR-like_HTH"/>
</dbReference>
<dbReference type="Proteomes" id="UP000824192">
    <property type="component" value="Unassembled WGS sequence"/>
</dbReference>
<keyword evidence="1" id="KW-0805">Transcription regulation</keyword>
<dbReference type="InterPro" id="IPR036388">
    <property type="entry name" value="WH-like_DNA-bd_sf"/>
</dbReference>
<evidence type="ECO:0000256" key="2">
    <source>
        <dbReference type="ARBA" id="ARBA00023125"/>
    </source>
</evidence>
<dbReference type="AlphaFoldDB" id="A0A9D1UPR9"/>
<comment type="caution">
    <text evidence="5">The sequence shown here is derived from an EMBL/GenBank/DDBJ whole genome shotgun (WGS) entry which is preliminary data.</text>
</comment>
<evidence type="ECO:0000313" key="6">
    <source>
        <dbReference type="Proteomes" id="UP000824192"/>
    </source>
</evidence>
<keyword evidence="2" id="KW-0238">DNA-binding</keyword>
<feature type="domain" description="HTH marR-type" evidence="4">
    <location>
        <begin position="13"/>
        <end position="145"/>
    </location>
</feature>
<evidence type="ECO:0000313" key="5">
    <source>
        <dbReference type="EMBL" id="HIW94275.1"/>
    </source>
</evidence>
<proteinExistence type="predicted"/>
<dbReference type="GO" id="GO:0003677">
    <property type="term" value="F:DNA binding"/>
    <property type="evidence" value="ECO:0007669"/>
    <property type="project" value="UniProtKB-KW"/>
</dbReference>
<dbReference type="PROSITE" id="PS50995">
    <property type="entry name" value="HTH_MARR_2"/>
    <property type="match status" value="1"/>
</dbReference>
<dbReference type="PANTHER" id="PTHR42756:SF1">
    <property type="entry name" value="TRANSCRIPTIONAL REPRESSOR OF EMRAB OPERON"/>
    <property type="match status" value="1"/>
</dbReference>
<dbReference type="PRINTS" id="PR00598">
    <property type="entry name" value="HTHMARR"/>
</dbReference>
<dbReference type="SMART" id="SM00347">
    <property type="entry name" value="HTH_MARR"/>
    <property type="match status" value="1"/>
</dbReference>
<dbReference type="CDD" id="cd00090">
    <property type="entry name" value="HTH_ARSR"/>
    <property type="match status" value="1"/>
</dbReference>
<evidence type="ECO:0000259" key="4">
    <source>
        <dbReference type="PROSITE" id="PS50995"/>
    </source>
</evidence>
<dbReference type="Gene3D" id="1.10.10.10">
    <property type="entry name" value="Winged helix-like DNA-binding domain superfamily/Winged helix DNA-binding domain"/>
    <property type="match status" value="1"/>
</dbReference>